<dbReference type="GO" id="GO:0016301">
    <property type="term" value="F:kinase activity"/>
    <property type="evidence" value="ECO:0007669"/>
    <property type="project" value="InterPro"/>
</dbReference>
<dbReference type="InterPro" id="IPR014729">
    <property type="entry name" value="Rossmann-like_a/b/a_fold"/>
</dbReference>
<evidence type="ECO:0000313" key="10">
    <source>
        <dbReference type="Proteomes" id="UP000034521"/>
    </source>
</evidence>
<dbReference type="Pfam" id="PF04019">
    <property type="entry name" value="DUF359"/>
    <property type="match status" value="1"/>
</dbReference>
<dbReference type="Proteomes" id="UP000034521">
    <property type="component" value="Unassembled WGS sequence"/>
</dbReference>
<dbReference type="PANTHER" id="PTHR40732">
    <property type="entry name" value="UPF0218 PROTEIN TK1697"/>
    <property type="match status" value="1"/>
</dbReference>
<dbReference type="InterPro" id="IPR007164">
    <property type="entry name" value="GTP-dep_dephospho-CoA_kin"/>
</dbReference>
<evidence type="ECO:0000256" key="6">
    <source>
        <dbReference type="ARBA" id="ARBA00022993"/>
    </source>
</evidence>
<evidence type="ECO:0000256" key="5">
    <source>
        <dbReference type="ARBA" id="ARBA00022840"/>
    </source>
</evidence>
<dbReference type="Gene3D" id="3.40.50.620">
    <property type="entry name" value="HUPs"/>
    <property type="match status" value="1"/>
</dbReference>
<proteinExistence type="inferred from homology"/>
<dbReference type="HAMAP" id="MF_00590">
    <property type="entry name" value="Dephospho_CoA_kinase_GTP_dep"/>
    <property type="match status" value="1"/>
</dbReference>
<dbReference type="AlphaFoldDB" id="A0A0G1IG44"/>
<keyword evidence="4" id="KW-0547">Nucleotide-binding</keyword>
<evidence type="ECO:0000313" key="9">
    <source>
        <dbReference type="EMBL" id="KKT58125.1"/>
    </source>
</evidence>
<keyword evidence="5" id="KW-0067">ATP-binding</keyword>
<keyword evidence="3" id="KW-0548">Nucleotidyltransferase</keyword>
<dbReference type="GO" id="GO:0015937">
    <property type="term" value="P:coenzyme A biosynthetic process"/>
    <property type="evidence" value="ECO:0007669"/>
    <property type="project" value="UniProtKB-KW"/>
</dbReference>
<evidence type="ECO:0000256" key="3">
    <source>
        <dbReference type="ARBA" id="ARBA00022695"/>
    </source>
</evidence>
<comment type="caution">
    <text evidence="9">The sequence shown here is derived from an EMBL/GenBank/DDBJ whole genome shotgun (WGS) entry which is preliminary data.</text>
</comment>
<keyword evidence="1" id="KW-0963">Cytoplasm</keyword>
<dbReference type="InterPro" id="IPR004821">
    <property type="entry name" value="Cyt_trans-like"/>
</dbReference>
<dbReference type="GO" id="GO:0005525">
    <property type="term" value="F:GTP binding"/>
    <property type="evidence" value="ECO:0007669"/>
    <property type="project" value="UniProtKB-KW"/>
</dbReference>
<keyword evidence="7" id="KW-0342">GTP-binding</keyword>
<evidence type="ECO:0000256" key="2">
    <source>
        <dbReference type="ARBA" id="ARBA00022679"/>
    </source>
</evidence>
<dbReference type="InterPro" id="IPR023540">
    <property type="entry name" value="PPAT_arch"/>
</dbReference>
<dbReference type="HAMAP" id="MF_00647">
    <property type="entry name" value="PPAT_arch"/>
    <property type="match status" value="1"/>
</dbReference>
<dbReference type="SUPFAM" id="SSF52374">
    <property type="entry name" value="Nucleotidylyl transferase"/>
    <property type="match status" value="1"/>
</dbReference>
<dbReference type="EMBL" id="LCIQ01000064">
    <property type="protein sequence ID" value="KKT58125.1"/>
    <property type="molecule type" value="Genomic_DNA"/>
</dbReference>
<sequence>MKYTSVVCGGTFDRLHTGHQSLLEKAFSVGDHVTIGLTTDEYVKNLKSQNNNAKQIKKIVAYQDRKRILEAWLNDQGWDGRYTIVPIDDSYGPTLLRPAMAGLRTGKLPDFDAIVVSSETRKTAEAINTLRKEKGLHALKIIEIPMIPAEDLRSVSSTRVRSGDIDTNGRLILPDNLRPELKKPIGIVISERQLFQVLEKDTGKIVITVGDMTTEKLLTHGVRPTLSIIDFQMKRKPFLWDTELYGKLVQNAVIHEVRSGPGYISRDAIQVIQHWATTIHTPFKGVTLQGVHSNLPNTVIIVDGEEDLLVLPVLVEAPIGSIVYYGQPRLDRSQPPTNPIRDSQMRTELHRGGIIQVLVTEKKKQYARVLLHKFITKYDREKN</sequence>
<dbReference type="GO" id="GO:0005524">
    <property type="term" value="F:ATP binding"/>
    <property type="evidence" value="ECO:0007669"/>
    <property type="project" value="UniProtKB-KW"/>
</dbReference>
<accession>A0A0G1IG44</accession>
<dbReference type="NCBIfam" id="NF001985">
    <property type="entry name" value="PRK00777.1"/>
    <property type="match status" value="1"/>
</dbReference>
<protein>
    <recommendedName>
        <fullName evidence="8">Cytidyltransferase-like domain-containing protein</fullName>
    </recommendedName>
</protein>
<evidence type="ECO:0000256" key="4">
    <source>
        <dbReference type="ARBA" id="ARBA00022741"/>
    </source>
</evidence>
<evidence type="ECO:0000256" key="1">
    <source>
        <dbReference type="ARBA" id="ARBA00022490"/>
    </source>
</evidence>
<keyword evidence="6" id="KW-0173">Coenzyme A biosynthesis</keyword>
<dbReference type="Pfam" id="PF01467">
    <property type="entry name" value="CTP_transf_like"/>
    <property type="match status" value="1"/>
</dbReference>
<keyword evidence="2" id="KW-0808">Transferase</keyword>
<dbReference type="PANTHER" id="PTHR40732:SF1">
    <property type="entry name" value="GTP-DEPENDENT DEPHOSPHO-COA KINASE"/>
    <property type="match status" value="1"/>
</dbReference>
<organism evidence="9 10">
    <name type="scientific">Candidatus Gottesmanbacteria bacterium GW2011_GWA1_44_24b</name>
    <dbReference type="NCBI Taxonomy" id="1618437"/>
    <lineage>
        <taxon>Bacteria</taxon>
        <taxon>Candidatus Gottesmaniibacteriota</taxon>
    </lineage>
</organism>
<feature type="domain" description="Cytidyltransferase-like" evidence="8">
    <location>
        <begin position="7"/>
        <end position="162"/>
    </location>
</feature>
<dbReference type="GO" id="GO:0004595">
    <property type="term" value="F:pantetheine-phosphate adenylyltransferase activity"/>
    <property type="evidence" value="ECO:0007669"/>
    <property type="project" value="InterPro"/>
</dbReference>
<evidence type="ECO:0000256" key="7">
    <source>
        <dbReference type="ARBA" id="ARBA00023134"/>
    </source>
</evidence>
<name>A0A0G1IG44_9BACT</name>
<dbReference type="NCBIfam" id="TIGR00125">
    <property type="entry name" value="cyt_tran_rel"/>
    <property type="match status" value="1"/>
</dbReference>
<gene>
    <name evidence="9" type="ORF">UW52_C0064G0008</name>
</gene>
<reference evidence="9 10" key="1">
    <citation type="journal article" date="2015" name="Nature">
        <title>rRNA introns, odd ribosomes, and small enigmatic genomes across a large radiation of phyla.</title>
        <authorList>
            <person name="Brown C.T."/>
            <person name="Hug L.A."/>
            <person name="Thomas B.C."/>
            <person name="Sharon I."/>
            <person name="Castelle C.J."/>
            <person name="Singh A."/>
            <person name="Wilkins M.J."/>
            <person name="Williams K.H."/>
            <person name="Banfield J.F."/>
        </authorList>
    </citation>
    <scope>NUCLEOTIDE SEQUENCE [LARGE SCALE GENOMIC DNA]</scope>
</reference>
<evidence type="ECO:0000259" key="8">
    <source>
        <dbReference type="Pfam" id="PF01467"/>
    </source>
</evidence>